<evidence type="ECO:0000256" key="1">
    <source>
        <dbReference type="SAM" id="Coils"/>
    </source>
</evidence>
<evidence type="ECO:0008006" key="5">
    <source>
        <dbReference type="Google" id="ProtNLM"/>
    </source>
</evidence>
<feature type="compositionally biased region" description="Gly residues" evidence="2">
    <location>
        <begin position="628"/>
        <end position="642"/>
    </location>
</feature>
<feature type="coiled-coil region" evidence="1">
    <location>
        <begin position="7"/>
        <end position="34"/>
    </location>
</feature>
<evidence type="ECO:0000313" key="3">
    <source>
        <dbReference type="EMBL" id="MEU2268446.1"/>
    </source>
</evidence>
<reference evidence="3 4" key="1">
    <citation type="submission" date="2024-06" db="EMBL/GenBank/DDBJ databases">
        <title>The Natural Products Discovery Center: Release of the First 8490 Sequenced Strains for Exploring Actinobacteria Biosynthetic Diversity.</title>
        <authorList>
            <person name="Kalkreuter E."/>
            <person name="Kautsar S.A."/>
            <person name="Yang D."/>
            <person name="Bader C.D."/>
            <person name="Teijaro C.N."/>
            <person name="Fluegel L."/>
            <person name="Davis C.M."/>
            <person name="Simpson J.R."/>
            <person name="Lauterbach L."/>
            <person name="Steele A.D."/>
            <person name="Gui C."/>
            <person name="Meng S."/>
            <person name="Li G."/>
            <person name="Viehrig K."/>
            <person name="Ye F."/>
            <person name="Su P."/>
            <person name="Kiefer A.F."/>
            <person name="Nichols A."/>
            <person name="Cepeda A.J."/>
            <person name="Yan W."/>
            <person name="Fan B."/>
            <person name="Jiang Y."/>
            <person name="Adhikari A."/>
            <person name="Zheng C.-J."/>
            <person name="Schuster L."/>
            <person name="Cowan T.M."/>
            <person name="Smanski M.J."/>
            <person name="Chevrette M.G."/>
            <person name="De Carvalho L.P.S."/>
            <person name="Shen B."/>
        </authorList>
    </citation>
    <scope>NUCLEOTIDE SEQUENCE [LARGE SCALE GENOMIC DNA]</scope>
    <source>
        <strain evidence="3 4">NPDC019583</strain>
    </source>
</reference>
<protein>
    <recommendedName>
        <fullName evidence="5">Protein phosphatase</fullName>
    </recommendedName>
</protein>
<organism evidence="3 4">
    <name type="scientific">Streptomyces olindensis</name>
    <dbReference type="NCBI Taxonomy" id="358823"/>
    <lineage>
        <taxon>Bacteria</taxon>
        <taxon>Bacillati</taxon>
        <taxon>Actinomycetota</taxon>
        <taxon>Actinomycetes</taxon>
        <taxon>Kitasatosporales</taxon>
        <taxon>Streptomycetaceae</taxon>
        <taxon>Streptomyces</taxon>
    </lineage>
</organism>
<feature type="region of interest" description="Disordered" evidence="2">
    <location>
        <begin position="523"/>
        <end position="668"/>
    </location>
</feature>
<keyword evidence="4" id="KW-1185">Reference proteome</keyword>
<gene>
    <name evidence="3" type="ORF">ABZ568_18970</name>
</gene>
<dbReference type="EMBL" id="JBEYBN010000025">
    <property type="protein sequence ID" value="MEU2268446.1"/>
    <property type="molecule type" value="Genomic_DNA"/>
</dbReference>
<feature type="region of interest" description="Disordered" evidence="2">
    <location>
        <begin position="463"/>
        <end position="488"/>
    </location>
</feature>
<comment type="caution">
    <text evidence="3">The sequence shown here is derived from an EMBL/GenBank/DDBJ whole genome shotgun (WGS) entry which is preliminary data.</text>
</comment>
<name>A0ABV2XWP9_9ACTN</name>
<keyword evidence="1" id="KW-0175">Coiled coil</keyword>
<sequence>MIQPEKIPQFTGNLEQLETDYADLKKDAGHVRDAGGDIHSRFQGLSAFYHSPEAEQLFATTKPVKEKADAFADDLEKVSGALSSYATEIRPLVAKLKQLKADAAAFVSSVKDDDEWEYDEDKVDEHNKLRDEITATVAAFWAAERTCHNKITALWGGTQMVAGDGSDKKNQYGFNAEDMKNAKLPWGDPVEEKHHWYEVGHWVKSFVWDGLIVDGVWGTIKGLGTLVGFGGWEAMGQAWKGLAQLATGLVITAIPGAQAWFWTASDKDMPSWLRDSRTAMKETGKALVAWDEWGKNPARAAGAVTFNVLTTVFTGGAGAAASGAGKAGAVAKALSVAGKAGRVIDPMTYIAKGAGAGLSKIGDITKGLKGVGNIDIPALPENAVTLPEGTVRLPDGTVRLPEGAALPDGATTLPDGNVRLPDDAPALPEGTTKLPTEDGAPARYYDPDGNILDEHGNVLQHAQDGPGDIVDQPDTGNPAAGADAPRVDSPAHEPALVGAGTHTAEQAGQHIRLGDSLDNNLGDVGRVGDDVPTTPAVQAGGDVPTVHAGGDLPHAGGAGDNLPGGSAGNHLPGGSADHMPSGTAHEHGAGPSASHETPHTEHIGHDDHPQEIGHAAPAGGSIEVPTRGQGGGPPGEGNGGFGHSHEPQRVDYSEGDERASVPTGRMQPDQEASVAEQLAAAKMAPQDIEKSLAGLRKSEYGAGIAKHISNGNLADVPGYADLLSQCKQVSKGSDMTPAVYMAMEHATDLQARGVEGLGLELKKPEVGLDLDVLVRSGDRIEYGVQLKDVKSATGINSATKGIAAKQLRGPIDGQKVAILDVHDTKAALTSEILERVAARANMTEATFVLRFEDGSITVPANGPTYP</sequence>
<proteinExistence type="predicted"/>
<feature type="compositionally biased region" description="Basic and acidic residues" evidence="2">
    <location>
        <begin position="596"/>
        <end position="611"/>
    </location>
</feature>
<evidence type="ECO:0000313" key="4">
    <source>
        <dbReference type="Proteomes" id="UP001550603"/>
    </source>
</evidence>
<dbReference type="Proteomes" id="UP001550603">
    <property type="component" value="Unassembled WGS sequence"/>
</dbReference>
<evidence type="ECO:0000256" key="2">
    <source>
        <dbReference type="SAM" id="MobiDB-lite"/>
    </source>
</evidence>
<feature type="compositionally biased region" description="Basic and acidic residues" evidence="2">
    <location>
        <begin position="643"/>
        <end position="659"/>
    </location>
</feature>
<accession>A0ABV2XWP9</accession>
<dbReference type="RefSeq" id="WP_359789906.1">
    <property type="nucleotide sequence ID" value="NZ_JBEYBN010000025.1"/>
</dbReference>